<dbReference type="GO" id="GO:0008984">
    <property type="term" value="F:protein-glutamate methylesterase activity"/>
    <property type="evidence" value="ECO:0007669"/>
    <property type="project" value="UniProtKB-EC"/>
</dbReference>
<evidence type="ECO:0000313" key="7">
    <source>
        <dbReference type="Proteomes" id="UP000054703"/>
    </source>
</evidence>
<name>A0A0W0Y9Y8_9GAMM</name>
<evidence type="ECO:0000256" key="2">
    <source>
        <dbReference type="ARBA" id="ARBA00039140"/>
    </source>
</evidence>
<dbReference type="AlphaFoldDB" id="A0A0W0Y9Y8"/>
<dbReference type="PROSITE" id="PS50122">
    <property type="entry name" value="CHEB"/>
    <property type="match status" value="1"/>
</dbReference>
<feature type="domain" description="CheB-type methylesterase" evidence="5">
    <location>
        <begin position="3"/>
        <end position="192"/>
    </location>
</feature>
<gene>
    <name evidence="6" type="primary">cheB_2</name>
    <name evidence="6" type="ORF">Lsan_4155</name>
</gene>
<dbReference type="Proteomes" id="UP000054703">
    <property type="component" value="Unassembled WGS sequence"/>
</dbReference>
<proteinExistence type="predicted"/>
<dbReference type="PANTHER" id="PTHR42872">
    <property type="entry name" value="PROTEIN-GLUTAMATE METHYLESTERASE/PROTEIN-GLUTAMINE GLUTAMINASE"/>
    <property type="match status" value="1"/>
</dbReference>
<dbReference type="PATRIC" id="fig|45074.5.peg.4465"/>
<evidence type="ECO:0000256" key="3">
    <source>
        <dbReference type="ARBA" id="ARBA00048267"/>
    </source>
</evidence>
<dbReference type="InterPro" id="IPR000673">
    <property type="entry name" value="Sig_transdc_resp-reg_Me-estase"/>
</dbReference>
<protein>
    <recommendedName>
        <fullName evidence="2">protein-glutamate methylesterase</fullName>
        <ecNumber evidence="2">3.1.1.61</ecNumber>
    </recommendedName>
</protein>
<reference evidence="6 7" key="1">
    <citation type="submission" date="2015-11" db="EMBL/GenBank/DDBJ databases">
        <title>Genomic analysis of 38 Legionella species identifies large and diverse effector repertoires.</title>
        <authorList>
            <person name="Burstein D."/>
            <person name="Amaro F."/>
            <person name="Zusman T."/>
            <person name="Lifshitz Z."/>
            <person name="Cohen O."/>
            <person name="Gilbert J.A."/>
            <person name="Pupko T."/>
            <person name="Shuman H.A."/>
            <person name="Segal G."/>
        </authorList>
    </citation>
    <scope>NUCLEOTIDE SEQUENCE [LARGE SCALE GENOMIC DNA]</scope>
    <source>
        <strain evidence="6 7">SC-63-C7</strain>
    </source>
</reference>
<dbReference type="OrthoDB" id="9793421at2"/>
<organism evidence="6 7">
    <name type="scientific">Legionella santicrucis</name>
    <dbReference type="NCBI Taxonomy" id="45074"/>
    <lineage>
        <taxon>Bacteria</taxon>
        <taxon>Pseudomonadati</taxon>
        <taxon>Pseudomonadota</taxon>
        <taxon>Gammaproteobacteria</taxon>
        <taxon>Legionellales</taxon>
        <taxon>Legionellaceae</taxon>
        <taxon>Legionella</taxon>
    </lineage>
</organism>
<dbReference type="EMBL" id="LNYU01000091">
    <property type="protein sequence ID" value="KTD53745.1"/>
    <property type="molecule type" value="Genomic_DNA"/>
</dbReference>
<dbReference type="CDD" id="cd16433">
    <property type="entry name" value="CheB"/>
    <property type="match status" value="1"/>
</dbReference>
<accession>A0A0W0Y9Y8</accession>
<comment type="caution">
    <text evidence="6">The sequence shown here is derived from an EMBL/GenBank/DDBJ whole genome shotgun (WGS) entry which is preliminary data.</text>
</comment>
<dbReference type="STRING" id="45074.Lsan_4155"/>
<sequence>MLNMKNDYLIVIGASAGGIQAITRLISFFPEDFKGVILIVLHLSPAYESHLPEILQRHTSLPVHNPNEIEEIVPGHIYIAPPNIHMSLIDGKVILRHGPKINHSRPAIDVLFYSAALYYGPLTIGIILSGLLDDGSAGLLAIKKCKGITIAQDPQEADFPDMPKNAIKAGIVDYTLTLNKIYPLIQKIINSHHSNTFTLF</sequence>
<keyword evidence="4" id="KW-0145">Chemotaxis</keyword>
<keyword evidence="1 4" id="KW-0378">Hydrolase</keyword>
<evidence type="ECO:0000256" key="1">
    <source>
        <dbReference type="ARBA" id="ARBA00022801"/>
    </source>
</evidence>
<dbReference type="EC" id="3.1.1.61" evidence="2"/>
<comment type="catalytic activity">
    <reaction evidence="3">
        <text>[protein]-L-glutamate 5-O-methyl ester + H2O = L-glutamyl-[protein] + methanol + H(+)</text>
        <dbReference type="Rhea" id="RHEA:23236"/>
        <dbReference type="Rhea" id="RHEA-COMP:10208"/>
        <dbReference type="Rhea" id="RHEA-COMP:10311"/>
        <dbReference type="ChEBI" id="CHEBI:15377"/>
        <dbReference type="ChEBI" id="CHEBI:15378"/>
        <dbReference type="ChEBI" id="CHEBI:17790"/>
        <dbReference type="ChEBI" id="CHEBI:29973"/>
        <dbReference type="ChEBI" id="CHEBI:82795"/>
        <dbReference type="EC" id="3.1.1.61"/>
    </reaction>
</comment>
<dbReference type="GO" id="GO:0000156">
    <property type="term" value="F:phosphorelay response regulator activity"/>
    <property type="evidence" value="ECO:0007669"/>
    <property type="project" value="InterPro"/>
</dbReference>
<dbReference type="GO" id="GO:0006935">
    <property type="term" value="P:chemotaxis"/>
    <property type="evidence" value="ECO:0007669"/>
    <property type="project" value="UniProtKB-UniRule"/>
</dbReference>
<feature type="active site" evidence="4">
    <location>
        <position position="134"/>
    </location>
</feature>
<dbReference type="PANTHER" id="PTHR42872:SF6">
    <property type="entry name" value="PROTEIN-GLUTAMATE METHYLESTERASE_PROTEIN-GLUTAMINE GLUTAMINASE"/>
    <property type="match status" value="1"/>
</dbReference>
<feature type="active site" evidence="4">
    <location>
        <position position="42"/>
    </location>
</feature>
<feature type="active site" evidence="4">
    <location>
        <position position="15"/>
    </location>
</feature>
<dbReference type="SUPFAM" id="SSF52738">
    <property type="entry name" value="Methylesterase CheB, C-terminal domain"/>
    <property type="match status" value="1"/>
</dbReference>
<dbReference type="InterPro" id="IPR035909">
    <property type="entry name" value="CheB_C"/>
</dbReference>
<evidence type="ECO:0000256" key="4">
    <source>
        <dbReference type="PROSITE-ProRule" id="PRU00050"/>
    </source>
</evidence>
<keyword evidence="7" id="KW-1185">Reference proteome</keyword>
<dbReference type="GO" id="GO:0005737">
    <property type="term" value="C:cytoplasm"/>
    <property type="evidence" value="ECO:0007669"/>
    <property type="project" value="InterPro"/>
</dbReference>
<dbReference type="Gene3D" id="3.40.50.180">
    <property type="entry name" value="Methylesterase CheB, C-terminal domain"/>
    <property type="match status" value="1"/>
</dbReference>
<dbReference type="Pfam" id="PF01339">
    <property type="entry name" value="CheB_methylest"/>
    <property type="match status" value="1"/>
</dbReference>
<evidence type="ECO:0000259" key="5">
    <source>
        <dbReference type="PROSITE" id="PS50122"/>
    </source>
</evidence>
<evidence type="ECO:0000313" key="6">
    <source>
        <dbReference type="EMBL" id="KTD53745.1"/>
    </source>
</evidence>